<organism evidence="2 3">
    <name type="scientific">Scophthalmus maximus</name>
    <name type="common">Turbot</name>
    <name type="synonym">Psetta maxima</name>
    <dbReference type="NCBI Taxonomy" id="52904"/>
    <lineage>
        <taxon>Eukaryota</taxon>
        <taxon>Metazoa</taxon>
        <taxon>Chordata</taxon>
        <taxon>Craniata</taxon>
        <taxon>Vertebrata</taxon>
        <taxon>Euteleostomi</taxon>
        <taxon>Actinopterygii</taxon>
        <taxon>Neopterygii</taxon>
        <taxon>Teleostei</taxon>
        <taxon>Neoteleostei</taxon>
        <taxon>Acanthomorphata</taxon>
        <taxon>Carangaria</taxon>
        <taxon>Pleuronectiformes</taxon>
        <taxon>Pleuronectoidei</taxon>
        <taxon>Scophthalmidae</taxon>
        <taxon>Scophthalmus</taxon>
    </lineage>
</organism>
<reference evidence="2 3" key="1">
    <citation type="submission" date="2019-06" db="EMBL/GenBank/DDBJ databases">
        <title>Draft genomes of female and male turbot (Scophthalmus maximus).</title>
        <authorList>
            <person name="Xu H."/>
            <person name="Xu X.-W."/>
            <person name="Shao C."/>
            <person name="Chen S."/>
        </authorList>
    </citation>
    <scope>NUCLEOTIDE SEQUENCE [LARGE SCALE GENOMIC DNA]</scope>
    <source>
        <strain evidence="2">Ysfricsl-2016a</strain>
        <tissue evidence="2">Blood</tissue>
    </source>
</reference>
<dbReference type="Proteomes" id="UP000438429">
    <property type="component" value="Unassembled WGS sequence"/>
</dbReference>
<evidence type="ECO:0000313" key="3">
    <source>
        <dbReference type="Proteomes" id="UP000438429"/>
    </source>
</evidence>
<sequence>MSFANPGEPPPGGDRRRLDATRRDAGTGECVRFNDDCSIKNEILLLPSETTVHFKTNISQTDTETVIRLRFHNFADVTSFTATLLFLYSQSMKRTQTSDVLLLR</sequence>
<comment type="caution">
    <text evidence="2">The sequence shown here is derived from an EMBL/GenBank/DDBJ whole genome shotgun (WGS) entry which is preliminary data.</text>
</comment>
<protein>
    <submittedName>
        <fullName evidence="2">Uncharacterized protein</fullName>
    </submittedName>
</protein>
<dbReference type="AlphaFoldDB" id="A0A6A4SLV1"/>
<evidence type="ECO:0000313" key="2">
    <source>
        <dbReference type="EMBL" id="KAF0032034.1"/>
    </source>
</evidence>
<feature type="region of interest" description="Disordered" evidence="1">
    <location>
        <begin position="1"/>
        <end position="23"/>
    </location>
</feature>
<evidence type="ECO:0000256" key="1">
    <source>
        <dbReference type="SAM" id="MobiDB-lite"/>
    </source>
</evidence>
<name>A0A6A4SLV1_SCOMX</name>
<proteinExistence type="predicted"/>
<feature type="compositionally biased region" description="Basic and acidic residues" evidence="1">
    <location>
        <begin position="13"/>
        <end position="23"/>
    </location>
</feature>
<accession>A0A6A4SLV1</accession>
<gene>
    <name evidence="2" type="ORF">F2P81_016589</name>
</gene>
<dbReference type="EMBL" id="VEVO01000014">
    <property type="protein sequence ID" value="KAF0032034.1"/>
    <property type="molecule type" value="Genomic_DNA"/>
</dbReference>